<evidence type="ECO:0000256" key="5">
    <source>
        <dbReference type="ARBA" id="ARBA00022741"/>
    </source>
</evidence>
<evidence type="ECO:0000256" key="10">
    <source>
        <dbReference type="HAMAP-Rule" id="MF_00321"/>
    </source>
</evidence>
<dbReference type="Gene3D" id="3.40.50.300">
    <property type="entry name" value="P-loop containing nucleotide triphosphate hydrolases"/>
    <property type="match status" value="1"/>
</dbReference>
<comment type="similarity">
    <text evidence="2 10">Belongs to the TRAFAC class TrmE-Era-EngA-EngB-Septin-like GTPase superfamily. EngB GTPase family.</text>
</comment>
<dbReference type="InterPro" id="IPR027417">
    <property type="entry name" value="P-loop_NTPase"/>
</dbReference>
<dbReference type="EMBL" id="CP034873">
    <property type="protein sequence ID" value="QCI21718.1"/>
    <property type="molecule type" value="Genomic_DNA"/>
</dbReference>
<keyword evidence="4" id="KW-0479">Metal-binding</keyword>
<sequence length="203" mass="23707">MNVLNYHKTKFLKSFSQITNIDIQDGFEIAFIGYSNSGKSSVINSLTNQKKLARSSKTPGRTQLINFFEVLPDFRIVDLPGYGYTTAPEFVRKIWEKRIYHYLESRKQLKYLILSMDIRYPLKILDLKIINVLINLKKSVLVLLNKCDKFGIHAQNHQLQVVTKQLLLLSNNFQVQLFSSTKKIGIKKLQLILNRYYNNYLNV</sequence>
<evidence type="ECO:0000256" key="7">
    <source>
        <dbReference type="ARBA" id="ARBA00023134"/>
    </source>
</evidence>
<reference evidence="12 13" key="2">
    <citation type="submission" date="2019-05" db="EMBL/GenBank/DDBJ databases">
        <title>Genome evolution of the obligate endosymbiont Buchnera aphidicola.</title>
        <authorList>
            <person name="Moran N.A."/>
        </authorList>
    </citation>
    <scope>NUCLEOTIDE SEQUENCE [LARGE SCALE GENOMIC DNA]</scope>
    <source>
        <strain evidence="12 13">Hta</strain>
    </source>
</reference>
<dbReference type="HAMAP" id="MF_00321">
    <property type="entry name" value="GTPase_EngB"/>
    <property type="match status" value="1"/>
</dbReference>
<dbReference type="PANTHER" id="PTHR11649">
    <property type="entry name" value="MSS1/TRME-RELATED GTP-BINDING PROTEIN"/>
    <property type="match status" value="1"/>
</dbReference>
<dbReference type="GO" id="GO:0005829">
    <property type="term" value="C:cytosol"/>
    <property type="evidence" value="ECO:0007669"/>
    <property type="project" value="TreeGrafter"/>
</dbReference>
<keyword evidence="7 10" id="KW-0342">GTP-binding</keyword>
<feature type="domain" description="EngB-type G" evidence="11">
    <location>
        <begin position="25"/>
        <end position="199"/>
    </location>
</feature>
<evidence type="ECO:0000256" key="4">
    <source>
        <dbReference type="ARBA" id="ARBA00022723"/>
    </source>
</evidence>
<evidence type="ECO:0000256" key="3">
    <source>
        <dbReference type="ARBA" id="ARBA00022618"/>
    </source>
</evidence>
<dbReference type="InterPro" id="IPR019987">
    <property type="entry name" value="GTP-bd_ribosome_bio_YsxC"/>
</dbReference>
<dbReference type="Pfam" id="PF01926">
    <property type="entry name" value="MMR_HSR1"/>
    <property type="match status" value="1"/>
</dbReference>
<dbReference type="CDD" id="cd01876">
    <property type="entry name" value="YihA_EngB"/>
    <property type="match status" value="1"/>
</dbReference>
<evidence type="ECO:0000256" key="8">
    <source>
        <dbReference type="ARBA" id="ARBA00023210"/>
    </source>
</evidence>
<dbReference type="SUPFAM" id="SSF52540">
    <property type="entry name" value="P-loop containing nucleoside triphosphate hydrolases"/>
    <property type="match status" value="1"/>
</dbReference>
<dbReference type="PANTHER" id="PTHR11649:SF13">
    <property type="entry name" value="ENGB-TYPE G DOMAIN-CONTAINING PROTEIN"/>
    <property type="match status" value="1"/>
</dbReference>
<evidence type="ECO:0000313" key="13">
    <source>
        <dbReference type="Proteomes" id="UP000298773"/>
    </source>
</evidence>
<keyword evidence="6" id="KW-0460">Magnesium</keyword>
<evidence type="ECO:0000259" key="11">
    <source>
        <dbReference type="PROSITE" id="PS51706"/>
    </source>
</evidence>
<gene>
    <name evidence="10" type="primary">engB</name>
    <name evidence="12" type="ORF">D9V69_02155</name>
</gene>
<dbReference type="OrthoDB" id="9804921at2"/>
<organism evidence="12 13">
    <name type="scientific">Buchnera aphidicola</name>
    <name type="common">Hyadaphis tataricae</name>
    <dbReference type="NCBI Taxonomy" id="1241859"/>
    <lineage>
        <taxon>Bacteria</taxon>
        <taxon>Pseudomonadati</taxon>
        <taxon>Pseudomonadota</taxon>
        <taxon>Gammaproteobacteria</taxon>
        <taxon>Enterobacterales</taxon>
        <taxon>Erwiniaceae</taxon>
        <taxon>Buchnera</taxon>
    </lineage>
</organism>
<dbReference type="GO" id="GO:0046872">
    <property type="term" value="F:metal ion binding"/>
    <property type="evidence" value="ECO:0007669"/>
    <property type="project" value="UniProtKB-KW"/>
</dbReference>
<name>A0A4D6Y5V5_9GAMM</name>
<dbReference type="GO" id="GO:0005525">
    <property type="term" value="F:GTP binding"/>
    <property type="evidence" value="ECO:0007669"/>
    <property type="project" value="UniProtKB-UniRule"/>
</dbReference>
<dbReference type="AlphaFoldDB" id="A0A4D6Y5V5"/>
<evidence type="ECO:0000256" key="1">
    <source>
        <dbReference type="ARBA" id="ARBA00001946"/>
    </source>
</evidence>
<dbReference type="PROSITE" id="PS51706">
    <property type="entry name" value="G_ENGB"/>
    <property type="match status" value="1"/>
</dbReference>
<dbReference type="GO" id="GO:0000917">
    <property type="term" value="P:division septum assembly"/>
    <property type="evidence" value="ECO:0007669"/>
    <property type="project" value="UniProtKB-KW"/>
</dbReference>
<keyword evidence="5 10" id="KW-0547">Nucleotide-binding</keyword>
<keyword evidence="9 10" id="KW-0131">Cell cycle</keyword>
<proteinExistence type="inferred from homology"/>
<dbReference type="NCBIfam" id="TIGR03598">
    <property type="entry name" value="GTPase_YsxC"/>
    <property type="match status" value="1"/>
</dbReference>
<evidence type="ECO:0000256" key="6">
    <source>
        <dbReference type="ARBA" id="ARBA00022842"/>
    </source>
</evidence>
<evidence type="ECO:0000256" key="2">
    <source>
        <dbReference type="ARBA" id="ARBA00009638"/>
    </source>
</evidence>
<protein>
    <recommendedName>
        <fullName evidence="10">Probable GTP-binding protein EngB</fullName>
    </recommendedName>
</protein>
<keyword evidence="8 10" id="KW-0717">Septation</keyword>
<dbReference type="Proteomes" id="UP000298773">
    <property type="component" value="Chromosome"/>
</dbReference>
<dbReference type="InterPro" id="IPR030393">
    <property type="entry name" value="G_ENGB_dom"/>
</dbReference>
<evidence type="ECO:0000256" key="9">
    <source>
        <dbReference type="ARBA" id="ARBA00023306"/>
    </source>
</evidence>
<keyword evidence="3 10" id="KW-0132">Cell division</keyword>
<dbReference type="RefSeq" id="WP_158356688.1">
    <property type="nucleotide sequence ID" value="NZ_CP034873.1"/>
</dbReference>
<comment type="cofactor">
    <cofactor evidence="1">
        <name>Mg(2+)</name>
        <dbReference type="ChEBI" id="CHEBI:18420"/>
    </cofactor>
</comment>
<reference evidence="12 13" key="1">
    <citation type="submission" date="2018-12" db="EMBL/GenBank/DDBJ databases">
        <authorList>
            <person name="Chong R.A."/>
        </authorList>
    </citation>
    <scope>NUCLEOTIDE SEQUENCE [LARGE SCALE GENOMIC DNA]</scope>
    <source>
        <strain evidence="12 13">Hta</strain>
    </source>
</reference>
<evidence type="ECO:0000313" key="12">
    <source>
        <dbReference type="EMBL" id="QCI21718.1"/>
    </source>
</evidence>
<comment type="function">
    <text evidence="10">Necessary for normal cell division and for the maintenance of normal septation.</text>
</comment>
<dbReference type="InterPro" id="IPR006073">
    <property type="entry name" value="GTP-bd"/>
</dbReference>
<accession>A0A4D6Y5V5</accession>